<proteinExistence type="predicted"/>
<name>A0A6A3XPP8_9STRA</name>
<gene>
    <name evidence="1" type="ORF">PF005_g15051</name>
</gene>
<sequence length="147" mass="16413">MLVKGEYYTDTPAVGIAMSSEERANEPEVDLYEEIKLCDCKARGFGCRFDAGILSSTDRVVTLNGKLGLSYCSDSGSDYTVIGHLHWDELKTLDPSLVPAELDEPIWNQTFGSTTVTAKYKTKIHVTIHTTVDPVKPMAAVNRRRRW</sequence>
<dbReference type="AlphaFoldDB" id="A0A6A3XPP8"/>
<protein>
    <submittedName>
        <fullName evidence="1">Uncharacterized protein</fullName>
    </submittedName>
</protein>
<evidence type="ECO:0000313" key="1">
    <source>
        <dbReference type="EMBL" id="KAE9201201.1"/>
    </source>
</evidence>
<reference evidence="1 2" key="1">
    <citation type="submission" date="2018-08" db="EMBL/GenBank/DDBJ databases">
        <title>Genomic investigation of the strawberry pathogen Phytophthora fragariae indicates pathogenicity is determined by transcriptional variation in three key races.</title>
        <authorList>
            <person name="Adams T.M."/>
            <person name="Armitage A.D."/>
            <person name="Sobczyk M.K."/>
            <person name="Bates H.J."/>
            <person name="Dunwell J.M."/>
            <person name="Nellist C.F."/>
            <person name="Harrison R.J."/>
        </authorList>
    </citation>
    <scope>NUCLEOTIDE SEQUENCE [LARGE SCALE GENOMIC DNA]</scope>
    <source>
        <strain evidence="1 2">NOV-27</strain>
    </source>
</reference>
<accession>A0A6A3XPP8</accession>
<dbReference type="Proteomes" id="UP000433483">
    <property type="component" value="Unassembled WGS sequence"/>
</dbReference>
<organism evidence="1 2">
    <name type="scientific">Phytophthora fragariae</name>
    <dbReference type="NCBI Taxonomy" id="53985"/>
    <lineage>
        <taxon>Eukaryota</taxon>
        <taxon>Sar</taxon>
        <taxon>Stramenopiles</taxon>
        <taxon>Oomycota</taxon>
        <taxon>Peronosporomycetes</taxon>
        <taxon>Peronosporales</taxon>
        <taxon>Peronosporaceae</taxon>
        <taxon>Phytophthora</taxon>
    </lineage>
</organism>
<keyword evidence="2" id="KW-1185">Reference proteome</keyword>
<dbReference type="EMBL" id="QXGB01000916">
    <property type="protein sequence ID" value="KAE9201201.1"/>
    <property type="molecule type" value="Genomic_DNA"/>
</dbReference>
<comment type="caution">
    <text evidence="1">The sequence shown here is derived from an EMBL/GenBank/DDBJ whole genome shotgun (WGS) entry which is preliminary data.</text>
</comment>
<evidence type="ECO:0000313" key="2">
    <source>
        <dbReference type="Proteomes" id="UP000433483"/>
    </source>
</evidence>